<keyword evidence="7 8" id="KW-0472">Membrane</keyword>
<evidence type="ECO:0000256" key="7">
    <source>
        <dbReference type="ARBA" id="ARBA00023136"/>
    </source>
</evidence>
<feature type="transmembrane region" description="Helical" evidence="8">
    <location>
        <begin position="25"/>
        <end position="46"/>
    </location>
</feature>
<dbReference type="GO" id="GO:0008233">
    <property type="term" value="F:peptidase activity"/>
    <property type="evidence" value="ECO:0007669"/>
    <property type="project" value="UniProtKB-KW"/>
</dbReference>
<keyword evidence="3" id="KW-0645">Protease</keyword>
<gene>
    <name evidence="9" type="ORF">JW744_00610</name>
</gene>
<organism evidence="9 10">
    <name type="scientific">Candidatus Iainarchaeum sp</name>
    <dbReference type="NCBI Taxonomy" id="3101447"/>
    <lineage>
        <taxon>Archaea</taxon>
        <taxon>Candidatus Iainarchaeota</taxon>
        <taxon>Candidatus Iainarchaeia</taxon>
        <taxon>Candidatus Iainarchaeales</taxon>
        <taxon>Candidatus Iainarchaeaceae</taxon>
        <taxon>Candidatus Iainarchaeum</taxon>
    </lineage>
</organism>
<evidence type="ECO:0000313" key="9">
    <source>
        <dbReference type="EMBL" id="MBN2066952.1"/>
    </source>
</evidence>
<keyword evidence="4 8" id="KW-0812">Transmembrane</keyword>
<name>A0A938YVP1_9ARCH</name>
<dbReference type="AlphaFoldDB" id="A0A938YVP1"/>
<keyword evidence="5" id="KW-0378">Hydrolase</keyword>
<evidence type="ECO:0000256" key="4">
    <source>
        <dbReference type="ARBA" id="ARBA00022692"/>
    </source>
</evidence>
<evidence type="ECO:0000313" key="10">
    <source>
        <dbReference type="Proteomes" id="UP000809243"/>
    </source>
</evidence>
<feature type="transmembrane region" description="Helical" evidence="8">
    <location>
        <begin position="157"/>
        <end position="177"/>
    </location>
</feature>
<evidence type="ECO:0000256" key="8">
    <source>
        <dbReference type="SAM" id="Phobius"/>
    </source>
</evidence>
<feature type="transmembrane region" description="Helical" evidence="8">
    <location>
        <begin position="91"/>
        <end position="111"/>
    </location>
</feature>
<dbReference type="InterPro" id="IPR026392">
    <property type="entry name" value="Exo/Archaeosortase_dom"/>
</dbReference>
<feature type="transmembrane region" description="Helical" evidence="8">
    <location>
        <begin position="117"/>
        <end position="145"/>
    </location>
</feature>
<evidence type="ECO:0000256" key="6">
    <source>
        <dbReference type="ARBA" id="ARBA00022989"/>
    </source>
</evidence>
<dbReference type="Proteomes" id="UP000809243">
    <property type="component" value="Unassembled WGS sequence"/>
</dbReference>
<comment type="caution">
    <text evidence="9">The sequence shown here is derived from an EMBL/GenBank/DDBJ whole genome shotgun (WGS) entry which is preliminary data.</text>
</comment>
<evidence type="ECO:0000256" key="1">
    <source>
        <dbReference type="ARBA" id="ARBA00004651"/>
    </source>
</evidence>
<evidence type="ECO:0008006" key="11">
    <source>
        <dbReference type="Google" id="ProtNLM"/>
    </source>
</evidence>
<evidence type="ECO:0000256" key="2">
    <source>
        <dbReference type="ARBA" id="ARBA00022475"/>
    </source>
</evidence>
<sequence>MPLDDFLKPFNFSFEKEDAVKTGRFLLFFILVYLLGLLFLGALFPIPAQELFIAGNVSAALGAFGIESSVSMQETALVSIQSGPAIAISELCTGSTELLIIVSAIIASIGISWRKRLAGAIAAAAATTAFNYFRVIATILIILGTGDIGAIELAHNVLFRAFLFFTIAVSYIAWFYWAVSAEIKAQSKARAAK</sequence>
<keyword evidence="2" id="KW-1003">Cell membrane</keyword>
<dbReference type="GO" id="GO:0006508">
    <property type="term" value="P:proteolysis"/>
    <property type="evidence" value="ECO:0007669"/>
    <property type="project" value="UniProtKB-KW"/>
</dbReference>
<keyword evidence="6 8" id="KW-1133">Transmembrane helix</keyword>
<dbReference type="NCBIfam" id="TIGR04178">
    <property type="entry name" value="exo_archaeo"/>
    <property type="match status" value="1"/>
</dbReference>
<dbReference type="GO" id="GO:0005886">
    <property type="term" value="C:plasma membrane"/>
    <property type="evidence" value="ECO:0007669"/>
    <property type="project" value="UniProtKB-SubCell"/>
</dbReference>
<proteinExistence type="predicted"/>
<accession>A0A938YVP1</accession>
<evidence type="ECO:0000256" key="3">
    <source>
        <dbReference type="ARBA" id="ARBA00022670"/>
    </source>
</evidence>
<feature type="transmembrane region" description="Helical" evidence="8">
    <location>
        <begin position="52"/>
        <end position="70"/>
    </location>
</feature>
<reference evidence="9" key="1">
    <citation type="submission" date="2021-01" db="EMBL/GenBank/DDBJ databases">
        <title>Active Sulfur Cycling in an Early Earth Analoge.</title>
        <authorList>
            <person name="Hahn C.R."/>
            <person name="Youssef N.H."/>
            <person name="Elshahed M."/>
        </authorList>
    </citation>
    <scope>NUCLEOTIDE SEQUENCE</scope>
    <source>
        <strain evidence="9">Zod_Metabat.1151</strain>
    </source>
</reference>
<comment type="subcellular location">
    <subcellularLocation>
        <location evidence="1">Cell membrane</location>
        <topology evidence="1">Multi-pass membrane protein</topology>
    </subcellularLocation>
</comment>
<protein>
    <recommendedName>
        <fullName evidence="11">Exosortase/archaeosortase family protein</fullName>
    </recommendedName>
</protein>
<dbReference type="EMBL" id="JAFGDB010000008">
    <property type="protein sequence ID" value="MBN2066952.1"/>
    <property type="molecule type" value="Genomic_DNA"/>
</dbReference>
<evidence type="ECO:0000256" key="5">
    <source>
        <dbReference type="ARBA" id="ARBA00022801"/>
    </source>
</evidence>